<evidence type="ECO:0000313" key="3">
    <source>
        <dbReference type="Proteomes" id="UP000661507"/>
    </source>
</evidence>
<protein>
    <recommendedName>
        <fullName evidence="4">DUF3489 domain-containing protein</fullName>
    </recommendedName>
</protein>
<dbReference type="InterPro" id="IPR021880">
    <property type="entry name" value="DUF3489"/>
</dbReference>
<sequence>MAKDLLEEVHAPREHIDLAWRQDEDGAPLALRNTAVGLAAIGVEPPRYQPECHPSAPSQPAEAAIIPEAGQGDSQAAFLPPPLSATSETSEGPPRSPVSHQGRKGRAAALRMAAATVLAAWDAAEQAGINDAITGLRDALAAAPRSPRASSAPRTPRTGTKQEHVLALLRRHEGATITQTIDATGWQQHTVRGFLAGLKRKGITIEVLERVRQVGPNKQGANGSYSIYRITAATAPAEAG</sequence>
<dbReference type="AlphaFoldDB" id="A0A917P1B3"/>
<dbReference type="EMBL" id="BMKW01000034">
    <property type="protein sequence ID" value="GGJ44504.1"/>
    <property type="molecule type" value="Genomic_DNA"/>
</dbReference>
<evidence type="ECO:0000256" key="1">
    <source>
        <dbReference type="SAM" id="MobiDB-lite"/>
    </source>
</evidence>
<name>A0A917P1B3_9PROT</name>
<dbReference type="Pfam" id="PF11994">
    <property type="entry name" value="DUF3489"/>
    <property type="match status" value="1"/>
</dbReference>
<organism evidence="2 3">
    <name type="scientific">Neoroseomonas lacus</name>
    <dbReference type="NCBI Taxonomy" id="287609"/>
    <lineage>
        <taxon>Bacteria</taxon>
        <taxon>Pseudomonadati</taxon>
        <taxon>Pseudomonadota</taxon>
        <taxon>Alphaproteobacteria</taxon>
        <taxon>Acetobacterales</taxon>
        <taxon>Acetobacteraceae</taxon>
        <taxon>Neoroseomonas</taxon>
    </lineage>
</organism>
<dbReference type="Proteomes" id="UP000661507">
    <property type="component" value="Unassembled WGS sequence"/>
</dbReference>
<accession>A0A917P1B3</accession>
<reference evidence="2" key="1">
    <citation type="journal article" date="2014" name="Int. J. Syst. Evol. Microbiol.">
        <title>Complete genome sequence of Corynebacterium casei LMG S-19264T (=DSM 44701T), isolated from a smear-ripened cheese.</title>
        <authorList>
            <consortium name="US DOE Joint Genome Institute (JGI-PGF)"/>
            <person name="Walter F."/>
            <person name="Albersmeier A."/>
            <person name="Kalinowski J."/>
            <person name="Ruckert C."/>
        </authorList>
    </citation>
    <scope>NUCLEOTIDE SEQUENCE</scope>
    <source>
        <strain evidence="2">CGMCC 1.3617</strain>
    </source>
</reference>
<feature type="region of interest" description="Disordered" evidence="1">
    <location>
        <begin position="73"/>
        <end position="107"/>
    </location>
</feature>
<keyword evidence="3" id="KW-1185">Reference proteome</keyword>
<gene>
    <name evidence="2" type="ORF">GCM10011320_59970</name>
</gene>
<reference evidence="2" key="2">
    <citation type="submission" date="2020-09" db="EMBL/GenBank/DDBJ databases">
        <authorList>
            <person name="Sun Q."/>
            <person name="Zhou Y."/>
        </authorList>
    </citation>
    <scope>NUCLEOTIDE SEQUENCE</scope>
    <source>
        <strain evidence="2">CGMCC 1.3617</strain>
    </source>
</reference>
<feature type="compositionally biased region" description="Low complexity" evidence="1">
    <location>
        <begin position="142"/>
        <end position="158"/>
    </location>
</feature>
<feature type="region of interest" description="Disordered" evidence="1">
    <location>
        <begin position="142"/>
        <end position="161"/>
    </location>
</feature>
<proteinExistence type="predicted"/>
<evidence type="ECO:0000313" key="2">
    <source>
        <dbReference type="EMBL" id="GGJ44504.1"/>
    </source>
</evidence>
<evidence type="ECO:0008006" key="4">
    <source>
        <dbReference type="Google" id="ProtNLM"/>
    </source>
</evidence>
<comment type="caution">
    <text evidence="2">The sequence shown here is derived from an EMBL/GenBank/DDBJ whole genome shotgun (WGS) entry which is preliminary data.</text>
</comment>